<keyword evidence="1" id="KW-1133">Transmembrane helix</keyword>
<feature type="non-terminal residue" evidence="2">
    <location>
        <position position="1"/>
    </location>
</feature>
<accession>A0A1G6ZUV9</accession>
<feature type="transmembrane region" description="Helical" evidence="1">
    <location>
        <begin position="112"/>
        <end position="135"/>
    </location>
</feature>
<evidence type="ECO:0000313" key="3">
    <source>
        <dbReference type="Proteomes" id="UP000199072"/>
    </source>
</evidence>
<reference evidence="2 3" key="1">
    <citation type="submission" date="2016-10" db="EMBL/GenBank/DDBJ databases">
        <authorList>
            <person name="de Groot N.N."/>
        </authorList>
    </citation>
    <scope>NUCLEOTIDE SEQUENCE [LARGE SCALE GENOMIC DNA]</scope>
    <source>
        <strain evidence="2 3">47C3B</strain>
    </source>
</reference>
<dbReference type="AlphaFoldDB" id="A0A1G6ZUV9"/>
<feature type="transmembrane region" description="Helical" evidence="1">
    <location>
        <begin position="30"/>
        <end position="51"/>
    </location>
</feature>
<evidence type="ECO:0000256" key="1">
    <source>
        <dbReference type="SAM" id="Phobius"/>
    </source>
</evidence>
<protein>
    <submittedName>
        <fullName evidence="2">Uncharacterized protein</fullName>
    </submittedName>
</protein>
<keyword evidence="1" id="KW-0472">Membrane</keyword>
<dbReference type="Proteomes" id="UP000199072">
    <property type="component" value="Unassembled WGS sequence"/>
</dbReference>
<sequence length="144" mass="16432">FSLSQSPFPAFSIPSFRVAKVITFSHFPKLIFFIFSLALACDFLSFEPLNFNLSTSVAGCKGSNLSDFLKFYLKFFSGFLSGSLLSHFPFISPPPITFLRTIPRYLVCGLQRYILLTPMQTLFNIYLILFSKVLIISRKKFNKV</sequence>
<keyword evidence="1" id="KW-0812">Transmembrane</keyword>
<proteinExistence type="predicted"/>
<dbReference type="EMBL" id="FNAI01000003">
    <property type="protein sequence ID" value="SDE06319.1"/>
    <property type="molecule type" value="Genomic_DNA"/>
</dbReference>
<keyword evidence="3" id="KW-1185">Reference proteome</keyword>
<organism evidence="2 3">
    <name type="scientific">Mucilaginibacter pineti</name>
    <dbReference type="NCBI Taxonomy" id="1391627"/>
    <lineage>
        <taxon>Bacteria</taxon>
        <taxon>Pseudomonadati</taxon>
        <taxon>Bacteroidota</taxon>
        <taxon>Sphingobacteriia</taxon>
        <taxon>Sphingobacteriales</taxon>
        <taxon>Sphingobacteriaceae</taxon>
        <taxon>Mucilaginibacter</taxon>
    </lineage>
</organism>
<feature type="transmembrane region" description="Helical" evidence="1">
    <location>
        <begin position="71"/>
        <end position="92"/>
    </location>
</feature>
<evidence type="ECO:0000313" key="2">
    <source>
        <dbReference type="EMBL" id="SDE06319.1"/>
    </source>
</evidence>
<name>A0A1G6ZUV9_9SPHI</name>
<gene>
    <name evidence="2" type="ORF">SAMN05216464_103507</name>
</gene>